<organism evidence="1">
    <name type="scientific">Tanacetum cinerariifolium</name>
    <name type="common">Dalmatian daisy</name>
    <name type="synonym">Chrysanthemum cinerariifolium</name>
    <dbReference type="NCBI Taxonomy" id="118510"/>
    <lineage>
        <taxon>Eukaryota</taxon>
        <taxon>Viridiplantae</taxon>
        <taxon>Streptophyta</taxon>
        <taxon>Embryophyta</taxon>
        <taxon>Tracheophyta</taxon>
        <taxon>Spermatophyta</taxon>
        <taxon>Magnoliopsida</taxon>
        <taxon>eudicotyledons</taxon>
        <taxon>Gunneridae</taxon>
        <taxon>Pentapetalae</taxon>
        <taxon>asterids</taxon>
        <taxon>campanulids</taxon>
        <taxon>Asterales</taxon>
        <taxon>Asteraceae</taxon>
        <taxon>Asteroideae</taxon>
        <taxon>Anthemideae</taxon>
        <taxon>Anthemidinae</taxon>
        <taxon>Tanacetum</taxon>
    </lineage>
</organism>
<reference evidence="1" key="1">
    <citation type="journal article" date="2019" name="Sci. Rep.">
        <title>Draft genome of Tanacetum cinerariifolium, the natural source of mosquito coil.</title>
        <authorList>
            <person name="Yamashiro T."/>
            <person name="Shiraishi A."/>
            <person name="Satake H."/>
            <person name="Nakayama K."/>
        </authorList>
    </citation>
    <scope>NUCLEOTIDE SEQUENCE</scope>
</reference>
<evidence type="ECO:0000313" key="1">
    <source>
        <dbReference type="EMBL" id="GFD22469.1"/>
    </source>
</evidence>
<protein>
    <submittedName>
        <fullName evidence="1">Probable inactive purple acid phosphatase 27</fullName>
    </submittedName>
</protein>
<proteinExistence type="predicted"/>
<dbReference type="AlphaFoldDB" id="A0A699ULY9"/>
<sequence>MGGSDELKFLALGDMGKAHRDASVEHNIQSGSIVVTQAMANEIS</sequence>
<dbReference type="EMBL" id="BKCJ011337433">
    <property type="protein sequence ID" value="GFD22469.1"/>
    <property type="molecule type" value="Genomic_DNA"/>
</dbReference>
<name>A0A699ULY9_TANCI</name>
<feature type="non-terminal residue" evidence="1">
    <location>
        <position position="44"/>
    </location>
</feature>
<accession>A0A699ULY9</accession>
<gene>
    <name evidence="1" type="ORF">Tci_894438</name>
</gene>
<comment type="caution">
    <text evidence="1">The sequence shown here is derived from an EMBL/GenBank/DDBJ whole genome shotgun (WGS) entry which is preliminary data.</text>
</comment>